<dbReference type="KEGG" id="pco:PHACADRAFT_170959"/>
<gene>
    <name evidence="3" type="ORF">PHACADRAFT_170959</name>
</gene>
<dbReference type="SUPFAM" id="SSF51658">
    <property type="entry name" value="Xylose isomerase-like"/>
    <property type="match status" value="1"/>
</dbReference>
<keyword evidence="4" id="KW-1185">Reference proteome</keyword>
<organism evidence="3 4">
    <name type="scientific">Phanerochaete carnosa (strain HHB-10118-sp)</name>
    <name type="common">White-rot fungus</name>
    <name type="synonym">Peniophora carnosa</name>
    <dbReference type="NCBI Taxonomy" id="650164"/>
    <lineage>
        <taxon>Eukaryota</taxon>
        <taxon>Fungi</taxon>
        <taxon>Dikarya</taxon>
        <taxon>Basidiomycota</taxon>
        <taxon>Agaricomycotina</taxon>
        <taxon>Agaricomycetes</taxon>
        <taxon>Polyporales</taxon>
        <taxon>Phanerochaetaceae</taxon>
        <taxon>Phanerochaete</taxon>
    </lineage>
</organism>
<dbReference type="HOGENOM" id="CLU_035063_0_2_1"/>
<dbReference type="PANTHER" id="PTHR12110">
    <property type="entry name" value="HYDROXYPYRUVATE ISOMERASE"/>
    <property type="match status" value="1"/>
</dbReference>
<dbReference type="InParanoid" id="K5W1L9"/>
<reference evidence="3 4" key="1">
    <citation type="journal article" date="2012" name="BMC Genomics">
        <title>Comparative genomics of the white-rot fungi, Phanerochaete carnosa and P. chrysosporium, to elucidate the genetic basis of the distinct wood types they colonize.</title>
        <authorList>
            <person name="Suzuki H."/>
            <person name="MacDonald J."/>
            <person name="Syed K."/>
            <person name="Salamov A."/>
            <person name="Hori C."/>
            <person name="Aerts A."/>
            <person name="Henrissat B."/>
            <person name="Wiebenga A."/>
            <person name="vanKuyk P.A."/>
            <person name="Barry K."/>
            <person name="Lindquist E."/>
            <person name="LaButti K."/>
            <person name="Lapidus A."/>
            <person name="Lucas S."/>
            <person name="Coutinho P."/>
            <person name="Gong Y."/>
            <person name="Samejima M."/>
            <person name="Mahadevan R."/>
            <person name="Abou-Zaid M."/>
            <person name="de Vries R.P."/>
            <person name="Igarashi K."/>
            <person name="Yadav J.S."/>
            <person name="Grigoriev I.V."/>
            <person name="Master E.R."/>
        </authorList>
    </citation>
    <scope>NUCLEOTIDE SEQUENCE [LARGE SCALE GENOMIC DNA]</scope>
    <source>
        <strain evidence="3 4">HHB-10118-sp</strain>
    </source>
</reference>
<dbReference type="PANTHER" id="PTHR12110:SF56">
    <property type="entry name" value="DEHYDRATASE, PUTATIVE (AFU_ORTHOLOGUE AFUA_6G08740)-RELATED"/>
    <property type="match status" value="1"/>
</dbReference>
<sequence>MRKEGKCKFLVLALKTLLHTLPIKLRAIYDAGFTQVEVGLPDLETYAHQEFNGDYNKLDEGGKGDLDKLCEAAKKVRGLCHELGIEVLVVHPFSTYEGYGDAQKKKQGLGRAQAWFRVLRVGSSDDPDSSCDFDVIARDLCELADLAAKQDPPIRIAYEMWAWGVHVNTWENTWDICRRVDRPNFGVCLDTFQICARAYASPVSSSRVLPDAQKKLQASLINLSKTVPASKIFYFQIFDGSKNAGSLDMFAAGLGAGTVLGGFGGYLPVLDVIREVLRTGWRGPWSYEVFYGESMGKDDVGVPRFWTMVVKKCYTKVIETLRKGM</sequence>
<dbReference type="Proteomes" id="UP000008370">
    <property type="component" value="Unassembled WGS sequence"/>
</dbReference>
<keyword evidence="1" id="KW-0732">Signal</keyword>
<name>K5W1L9_PHACS</name>
<proteinExistence type="predicted"/>
<dbReference type="Gene3D" id="3.20.20.150">
    <property type="entry name" value="Divalent-metal-dependent TIM barrel enzymes"/>
    <property type="match status" value="1"/>
</dbReference>
<evidence type="ECO:0000256" key="1">
    <source>
        <dbReference type="SAM" id="SignalP"/>
    </source>
</evidence>
<feature type="signal peptide" evidence="1">
    <location>
        <begin position="1"/>
        <end position="20"/>
    </location>
</feature>
<accession>K5W1L9</accession>
<dbReference type="EMBL" id="JH930470">
    <property type="protein sequence ID" value="EKM57748.1"/>
    <property type="molecule type" value="Genomic_DNA"/>
</dbReference>
<evidence type="ECO:0000313" key="3">
    <source>
        <dbReference type="EMBL" id="EKM57748.1"/>
    </source>
</evidence>
<dbReference type="AlphaFoldDB" id="K5W1L9"/>
<feature type="domain" description="Xylose isomerase-like TIM barrel" evidence="2">
    <location>
        <begin position="66"/>
        <end position="292"/>
    </location>
</feature>
<evidence type="ECO:0000259" key="2">
    <source>
        <dbReference type="Pfam" id="PF01261"/>
    </source>
</evidence>
<feature type="chain" id="PRO_5003890472" description="Xylose isomerase-like TIM barrel domain-containing protein" evidence="1">
    <location>
        <begin position="21"/>
        <end position="325"/>
    </location>
</feature>
<dbReference type="InterPro" id="IPR036237">
    <property type="entry name" value="Xyl_isomerase-like_sf"/>
</dbReference>
<dbReference type="InterPro" id="IPR013022">
    <property type="entry name" value="Xyl_isomerase-like_TIM-brl"/>
</dbReference>
<dbReference type="Pfam" id="PF01261">
    <property type="entry name" value="AP_endonuc_2"/>
    <property type="match status" value="1"/>
</dbReference>
<dbReference type="RefSeq" id="XP_007393093.1">
    <property type="nucleotide sequence ID" value="XM_007393031.1"/>
</dbReference>
<protein>
    <recommendedName>
        <fullName evidence="2">Xylose isomerase-like TIM barrel domain-containing protein</fullName>
    </recommendedName>
</protein>
<dbReference type="GeneID" id="18909537"/>
<dbReference type="InterPro" id="IPR050312">
    <property type="entry name" value="IolE/XylAMocC-like"/>
</dbReference>
<dbReference type="OrthoDB" id="5360893at2759"/>
<evidence type="ECO:0000313" key="4">
    <source>
        <dbReference type="Proteomes" id="UP000008370"/>
    </source>
</evidence>